<dbReference type="Pfam" id="PF09243">
    <property type="entry name" value="Rsm22"/>
    <property type="match status" value="1"/>
</dbReference>
<accession>A0A9N9G0G4</accession>
<dbReference type="GO" id="GO:0046872">
    <property type="term" value="F:metal ion binding"/>
    <property type="evidence" value="ECO:0007669"/>
    <property type="project" value="UniProtKB-KW"/>
</dbReference>
<dbReference type="EMBL" id="CAJVPI010000797">
    <property type="protein sequence ID" value="CAG8573043.1"/>
    <property type="molecule type" value="Genomic_DNA"/>
</dbReference>
<dbReference type="GO" id="GO:0051536">
    <property type="term" value="F:iron-sulfur cluster binding"/>
    <property type="evidence" value="ECO:0007669"/>
    <property type="project" value="UniProtKB-KW"/>
</dbReference>
<dbReference type="InterPro" id="IPR015324">
    <property type="entry name" value="Ribosomal_Rsm22-like"/>
</dbReference>
<dbReference type="InterPro" id="IPR052571">
    <property type="entry name" value="Mt_RNA_Methyltransferase"/>
</dbReference>
<evidence type="ECO:0000256" key="2">
    <source>
        <dbReference type="ARBA" id="ARBA00022723"/>
    </source>
</evidence>
<evidence type="ECO:0000313" key="9">
    <source>
        <dbReference type="EMBL" id="CAG8573043.1"/>
    </source>
</evidence>
<name>A0A9N9G0G4_9GLOM</name>
<reference evidence="9" key="1">
    <citation type="submission" date="2021-06" db="EMBL/GenBank/DDBJ databases">
        <authorList>
            <person name="Kallberg Y."/>
            <person name="Tangrot J."/>
            <person name="Rosling A."/>
        </authorList>
    </citation>
    <scope>NUCLEOTIDE SEQUENCE</scope>
    <source>
        <strain evidence="9">BR232B</strain>
    </source>
</reference>
<dbReference type="AlphaFoldDB" id="A0A9N9G0G4"/>
<feature type="region of interest" description="Disordered" evidence="8">
    <location>
        <begin position="500"/>
        <end position="561"/>
    </location>
</feature>
<comment type="subcellular location">
    <subcellularLocation>
        <location evidence="1">Mitochondrion</location>
    </subcellularLocation>
</comment>
<gene>
    <name evidence="9" type="ORF">PBRASI_LOCUS6206</name>
</gene>
<dbReference type="GO" id="GO:0005763">
    <property type="term" value="C:mitochondrial small ribosomal subunit"/>
    <property type="evidence" value="ECO:0007669"/>
    <property type="project" value="TreeGrafter"/>
</dbReference>
<dbReference type="InterPro" id="IPR029063">
    <property type="entry name" value="SAM-dependent_MTases_sf"/>
</dbReference>
<evidence type="ECO:0000313" key="10">
    <source>
        <dbReference type="Proteomes" id="UP000789739"/>
    </source>
</evidence>
<evidence type="ECO:0000256" key="6">
    <source>
        <dbReference type="ARBA" id="ARBA00023128"/>
    </source>
</evidence>
<evidence type="ECO:0000256" key="1">
    <source>
        <dbReference type="ARBA" id="ARBA00004173"/>
    </source>
</evidence>
<organism evidence="9 10">
    <name type="scientific">Paraglomus brasilianum</name>
    <dbReference type="NCBI Taxonomy" id="144538"/>
    <lineage>
        <taxon>Eukaryota</taxon>
        <taxon>Fungi</taxon>
        <taxon>Fungi incertae sedis</taxon>
        <taxon>Mucoromycota</taxon>
        <taxon>Glomeromycotina</taxon>
        <taxon>Glomeromycetes</taxon>
        <taxon>Paraglomerales</taxon>
        <taxon>Paraglomeraceae</taxon>
        <taxon>Paraglomus</taxon>
    </lineage>
</organism>
<dbReference type="SUPFAM" id="SSF53335">
    <property type="entry name" value="S-adenosyl-L-methionine-dependent methyltransferases"/>
    <property type="match status" value="1"/>
</dbReference>
<dbReference type="Proteomes" id="UP000789739">
    <property type="component" value="Unassembled WGS sequence"/>
</dbReference>
<evidence type="ECO:0000256" key="7">
    <source>
        <dbReference type="ARBA" id="ARBA00045681"/>
    </source>
</evidence>
<proteinExistence type="predicted"/>
<evidence type="ECO:0000256" key="5">
    <source>
        <dbReference type="ARBA" id="ARBA00023014"/>
    </source>
</evidence>
<evidence type="ECO:0000256" key="3">
    <source>
        <dbReference type="ARBA" id="ARBA00022946"/>
    </source>
</evidence>
<comment type="function">
    <text evidence="7">Mitochondrial ribosome (mitoribosome) assembly factor. Binds at the interface of the head and body domains of the mitochondrial small ribosomal subunit (mt-SSU), occluding the mRNA channel and preventing compaction of the head domain towards the body. Probable inactive methyltransferase: retains the characteristic folding and ability to bind S-adenosyl-L-methionine, but it probably lost its methyltransferase activity.</text>
</comment>
<dbReference type="GO" id="GO:0003735">
    <property type="term" value="F:structural constituent of ribosome"/>
    <property type="evidence" value="ECO:0007669"/>
    <property type="project" value="TreeGrafter"/>
</dbReference>
<feature type="compositionally biased region" description="Basic residues" evidence="8">
    <location>
        <begin position="510"/>
        <end position="524"/>
    </location>
</feature>
<evidence type="ECO:0000256" key="8">
    <source>
        <dbReference type="SAM" id="MobiDB-lite"/>
    </source>
</evidence>
<dbReference type="GO" id="GO:0006412">
    <property type="term" value="P:translation"/>
    <property type="evidence" value="ECO:0007669"/>
    <property type="project" value="InterPro"/>
</dbReference>
<feature type="compositionally biased region" description="Basic and acidic residues" evidence="8">
    <location>
        <begin position="545"/>
        <end position="561"/>
    </location>
</feature>
<dbReference type="GO" id="GO:0008168">
    <property type="term" value="F:methyltransferase activity"/>
    <property type="evidence" value="ECO:0007669"/>
    <property type="project" value="InterPro"/>
</dbReference>
<comment type="caution">
    <text evidence="9">The sequence shown here is derived from an EMBL/GenBank/DDBJ whole genome shotgun (WGS) entry which is preliminary data.</text>
</comment>
<keyword evidence="6" id="KW-0496">Mitochondrion</keyword>
<dbReference type="PANTHER" id="PTHR13184">
    <property type="entry name" value="37S RIBOSOMAL PROTEIN S22"/>
    <property type="match status" value="1"/>
</dbReference>
<keyword evidence="3" id="KW-0809">Transit peptide</keyword>
<protein>
    <submittedName>
        <fullName evidence="9">11238_t:CDS:1</fullName>
    </submittedName>
</protein>
<keyword evidence="4" id="KW-0408">Iron</keyword>
<dbReference type="OrthoDB" id="421327at2759"/>
<keyword evidence="10" id="KW-1185">Reference proteome</keyword>
<sequence>MTIILRFLQRHRVLGLVKVNRGVQKLCKPAVYSTVVERKLNGDISVLSPYEQESIHQVMMDIQEARSSYQSAKLDLADTITEEKNIRESPEALFGRKKLGWVMLPEWLNLAVSNILAGYDNELLQKDTTRIYDSLRSTTGYTESSLQKYDSQVPMFPQCKMSNEGFKKSLTDVPIHPHILSYGVRESMAYIAGLLPITFGPIYNVLTELSRRIPTFTPRNILDFATGPGTAIWASHEVWGRNVENYMGIDVSEAMIKMAETLSTYQVSDQGIKNVEFTQYLSYKSNEHKHDMAIAHARQKILQMENKKTESNTIADAGTTVGPVVGAHVVAPCPHDGICPLLNTRNWCHFSQKINRPTFLMKIKNSRLNFENSKYSYVILRKGPRPTVNLFDSQQPDYIDASYEWPRLVASPMKRHGHVVMDYCSKTGHIERMIIPKSQGKIPYRDARKVAWGDLFPHNPKKPATKRWSRSIIPELEYGLDGADTGETVSDLETIDLSDNVTNMEPLPKIKQRSGKNERRKPQKSKTVWKYEPSADQQSAKGQRHREALENRRVDAKHIGDEYEYSSYEEYDDNIDIDIAVKIE</sequence>
<keyword evidence="2" id="KW-0479">Metal-binding</keyword>
<keyword evidence="5" id="KW-0411">Iron-sulfur</keyword>
<evidence type="ECO:0000256" key="4">
    <source>
        <dbReference type="ARBA" id="ARBA00023004"/>
    </source>
</evidence>
<dbReference type="PANTHER" id="PTHR13184:SF5">
    <property type="entry name" value="METHYLTRANSFERASE-LIKE PROTEIN 17, MITOCHONDRIAL"/>
    <property type="match status" value="1"/>
</dbReference>